<proteinExistence type="predicted"/>
<dbReference type="PANTHER" id="PTHR13929">
    <property type="entry name" value="1,4-DIHYDROXY-2-NAPHTHOATE OCTAPRENYLTRANSFERASE"/>
    <property type="match status" value="1"/>
</dbReference>
<dbReference type="Pfam" id="PF01040">
    <property type="entry name" value="UbiA"/>
    <property type="match status" value="1"/>
</dbReference>
<feature type="transmembrane region" description="Helical" evidence="8">
    <location>
        <begin position="217"/>
        <end position="250"/>
    </location>
</feature>
<dbReference type="InterPro" id="IPR026046">
    <property type="entry name" value="UBIAD1"/>
</dbReference>
<dbReference type="InterPro" id="IPR044878">
    <property type="entry name" value="UbiA_sf"/>
</dbReference>
<keyword evidence="10" id="KW-1185">Reference proteome</keyword>
<dbReference type="GO" id="GO:0009234">
    <property type="term" value="P:menaquinone biosynthetic process"/>
    <property type="evidence" value="ECO:0007669"/>
    <property type="project" value="UniProtKB-UniPathway"/>
</dbReference>
<feature type="transmembrane region" description="Helical" evidence="8">
    <location>
        <begin position="164"/>
        <end position="182"/>
    </location>
</feature>
<keyword evidence="7 8" id="KW-0472">Membrane</keyword>
<evidence type="ECO:0000256" key="2">
    <source>
        <dbReference type="ARBA" id="ARBA00004863"/>
    </source>
</evidence>
<dbReference type="GO" id="GO:0004659">
    <property type="term" value="F:prenyltransferase activity"/>
    <property type="evidence" value="ECO:0007669"/>
    <property type="project" value="InterPro"/>
</dbReference>
<evidence type="ECO:0000256" key="5">
    <source>
        <dbReference type="ARBA" id="ARBA00022692"/>
    </source>
</evidence>
<gene>
    <name evidence="9" type="ORF">DV733_15465</name>
</gene>
<dbReference type="InterPro" id="IPR000537">
    <property type="entry name" value="UbiA_prenyltransferase"/>
</dbReference>
<evidence type="ECO:0000256" key="6">
    <source>
        <dbReference type="ARBA" id="ARBA00022989"/>
    </source>
</evidence>
<protein>
    <submittedName>
        <fullName evidence="9">Prenyltransferase</fullName>
    </submittedName>
</protein>
<sequence length="283" mass="29843">MSRPSQLALIVLVYTLGALIALRTVSLDLLSLLGGLTALLPVAVSVHYVNEYADYQTDSLTERTPFSGGSGALQRTGLPRRFAWRAAWPTLGIGVTAAIFCVAHGFTLVTLGLLGSIAVLGWQYSVGPLALVWRGFGEVTNAALGGLLLPLYGAASQTGSLSPTVALAMIPFTLLVLVNLLATHWPDREADAAVGKSTLPTRWGSTRLRQAHAGLTVLAGVALLGLTGTVIPTLVTVASIPAFVVAIWAFRRYTRQRSPFPSVAAMVTLALCQTAGWLWLLAV</sequence>
<dbReference type="Gene3D" id="1.10.357.140">
    <property type="entry name" value="UbiA prenyltransferase"/>
    <property type="match status" value="1"/>
</dbReference>
<comment type="pathway">
    <text evidence="2">Quinol/quinone metabolism; menaquinone biosynthesis.</text>
</comment>
<feature type="transmembrane region" description="Helical" evidence="8">
    <location>
        <begin position="90"/>
        <end position="119"/>
    </location>
</feature>
<comment type="subcellular location">
    <subcellularLocation>
        <location evidence="1">Cell membrane</location>
        <topology evidence="1">Multi-pass membrane protein</topology>
    </subcellularLocation>
</comment>
<keyword evidence="4 9" id="KW-0808">Transferase</keyword>
<dbReference type="GO" id="GO:0005886">
    <property type="term" value="C:plasma membrane"/>
    <property type="evidence" value="ECO:0007669"/>
    <property type="project" value="UniProtKB-SubCell"/>
</dbReference>
<feature type="transmembrane region" description="Helical" evidence="8">
    <location>
        <begin position="7"/>
        <end position="25"/>
    </location>
</feature>
<keyword evidence="5 8" id="KW-0812">Transmembrane</keyword>
<evidence type="ECO:0000256" key="7">
    <source>
        <dbReference type="ARBA" id="ARBA00023136"/>
    </source>
</evidence>
<evidence type="ECO:0000256" key="8">
    <source>
        <dbReference type="SAM" id="Phobius"/>
    </source>
</evidence>
<accession>A0A4D6HHA2</accession>
<dbReference type="AlphaFoldDB" id="A0A4D6HHA2"/>
<organism evidence="9 10">
    <name type="scientific">Halapricum salinum</name>
    <dbReference type="NCBI Taxonomy" id="1457250"/>
    <lineage>
        <taxon>Archaea</taxon>
        <taxon>Methanobacteriati</taxon>
        <taxon>Methanobacteriota</taxon>
        <taxon>Stenosarchaea group</taxon>
        <taxon>Halobacteria</taxon>
        <taxon>Halobacteriales</taxon>
        <taxon>Haloarculaceae</taxon>
        <taxon>Halapricum</taxon>
    </lineage>
</organism>
<feature type="transmembrane region" description="Helical" evidence="8">
    <location>
        <begin position="262"/>
        <end position="282"/>
    </location>
</feature>
<keyword evidence="6 8" id="KW-1133">Transmembrane helix</keyword>
<keyword evidence="3" id="KW-0474">Menaquinone biosynthesis</keyword>
<dbReference type="CDD" id="cd13962">
    <property type="entry name" value="PT_UbiA_UBIAD1"/>
    <property type="match status" value="1"/>
</dbReference>
<dbReference type="PANTHER" id="PTHR13929:SF0">
    <property type="entry name" value="UBIA PRENYLTRANSFERASE DOMAIN-CONTAINING PROTEIN 1"/>
    <property type="match status" value="1"/>
</dbReference>
<evidence type="ECO:0000256" key="1">
    <source>
        <dbReference type="ARBA" id="ARBA00004651"/>
    </source>
</evidence>
<dbReference type="STRING" id="1457250.GCA_000755225_01969"/>
<name>A0A4D6HHA2_9EURY</name>
<evidence type="ECO:0000313" key="10">
    <source>
        <dbReference type="Proteomes" id="UP000296706"/>
    </source>
</evidence>
<dbReference type="RefSeq" id="WP_079979448.1">
    <property type="nucleotide sequence ID" value="NZ_CP031310.1"/>
</dbReference>
<feature type="transmembrane region" description="Helical" evidence="8">
    <location>
        <begin position="131"/>
        <end position="152"/>
    </location>
</feature>
<dbReference type="OrthoDB" id="26687at2157"/>
<reference evidence="9 10" key="1">
    <citation type="journal article" date="2019" name="Nat. Commun.">
        <title>A new type of DNA phosphorothioation-based antiviral system in archaea.</title>
        <authorList>
            <person name="Xiong L."/>
            <person name="Liu S."/>
            <person name="Chen S."/>
            <person name="Xiao Y."/>
            <person name="Zhu B."/>
            <person name="Gao Y."/>
            <person name="Zhang Y."/>
            <person name="Chen B."/>
            <person name="Luo J."/>
            <person name="Deng Z."/>
            <person name="Chen X."/>
            <person name="Wang L."/>
            <person name="Chen S."/>
        </authorList>
    </citation>
    <scope>NUCLEOTIDE SEQUENCE [LARGE SCALE GENOMIC DNA]</scope>
    <source>
        <strain evidence="9 10">CBA1105</strain>
    </source>
</reference>
<dbReference type="GeneID" id="39849287"/>
<dbReference type="EMBL" id="CP031310">
    <property type="protein sequence ID" value="QCC52991.1"/>
    <property type="molecule type" value="Genomic_DNA"/>
</dbReference>
<dbReference type="Proteomes" id="UP000296706">
    <property type="component" value="Chromosome"/>
</dbReference>
<evidence type="ECO:0000256" key="3">
    <source>
        <dbReference type="ARBA" id="ARBA00022428"/>
    </source>
</evidence>
<evidence type="ECO:0000313" key="9">
    <source>
        <dbReference type="EMBL" id="QCC52991.1"/>
    </source>
</evidence>
<dbReference type="GO" id="GO:0042371">
    <property type="term" value="P:vitamin K biosynthetic process"/>
    <property type="evidence" value="ECO:0007669"/>
    <property type="project" value="TreeGrafter"/>
</dbReference>
<feature type="transmembrane region" description="Helical" evidence="8">
    <location>
        <begin position="31"/>
        <end position="49"/>
    </location>
</feature>
<dbReference type="UniPathway" id="UPA00079"/>
<evidence type="ECO:0000256" key="4">
    <source>
        <dbReference type="ARBA" id="ARBA00022679"/>
    </source>
</evidence>
<dbReference type="KEGG" id="hsn:DV733_15465"/>